<feature type="region of interest" description="Disordered" evidence="1">
    <location>
        <begin position="48"/>
        <end position="68"/>
    </location>
</feature>
<evidence type="ECO:0000313" key="3">
    <source>
        <dbReference type="Proteomes" id="UP001500962"/>
    </source>
</evidence>
<gene>
    <name evidence="2" type="ORF">GCM10008985_27480</name>
</gene>
<reference evidence="2" key="2">
    <citation type="submission" date="2023-12" db="EMBL/GenBank/DDBJ databases">
        <authorList>
            <person name="Sun Q."/>
            <person name="Inoue M."/>
        </authorList>
    </citation>
    <scope>NUCLEOTIDE SEQUENCE</scope>
    <source>
        <strain evidence="2">JCM 12289</strain>
    </source>
</reference>
<dbReference type="Proteomes" id="UP001500962">
    <property type="component" value="Unassembled WGS sequence"/>
</dbReference>
<sequence>MLAIERAAKRDGESEAIVRPIENADVLDTHGLRLARLAFGVSVSPILAGRGNERSRPNGRQGESTNHEPYHDSVVHWFIAYLSN</sequence>
<name>A0AAV3SJP4_HALDO</name>
<reference evidence="2" key="1">
    <citation type="journal article" date="2014" name="Int. J. Syst. Evol. Microbiol.">
        <title>Complete genome sequence of Corynebacterium casei LMG S-19264T (=DSM 44701T), isolated from a smear-ripened cheese.</title>
        <authorList>
            <consortium name="US DOE Joint Genome Institute (JGI-PGF)"/>
            <person name="Walter F."/>
            <person name="Albersmeier A."/>
            <person name="Kalinowski J."/>
            <person name="Ruckert C."/>
        </authorList>
    </citation>
    <scope>NUCLEOTIDE SEQUENCE</scope>
    <source>
        <strain evidence="2">JCM 12289</strain>
    </source>
</reference>
<accession>A0AAV3SJP4</accession>
<organism evidence="2 3">
    <name type="scientific">Halococcus dombrowskii</name>
    <dbReference type="NCBI Taxonomy" id="179637"/>
    <lineage>
        <taxon>Archaea</taxon>
        <taxon>Methanobacteriati</taxon>
        <taxon>Methanobacteriota</taxon>
        <taxon>Stenosarchaea group</taxon>
        <taxon>Halobacteria</taxon>
        <taxon>Halobacteriales</taxon>
        <taxon>Halococcaceae</taxon>
        <taxon>Halococcus</taxon>
    </lineage>
</organism>
<proteinExistence type="predicted"/>
<dbReference type="EMBL" id="BAAADN010000043">
    <property type="protein sequence ID" value="GAA0468930.1"/>
    <property type="molecule type" value="Genomic_DNA"/>
</dbReference>
<protein>
    <submittedName>
        <fullName evidence="2">Uncharacterized protein</fullName>
    </submittedName>
</protein>
<dbReference type="AlphaFoldDB" id="A0AAV3SJP4"/>
<comment type="caution">
    <text evidence="2">The sequence shown here is derived from an EMBL/GenBank/DDBJ whole genome shotgun (WGS) entry which is preliminary data.</text>
</comment>
<evidence type="ECO:0000256" key="1">
    <source>
        <dbReference type="SAM" id="MobiDB-lite"/>
    </source>
</evidence>
<evidence type="ECO:0000313" key="2">
    <source>
        <dbReference type="EMBL" id="GAA0468930.1"/>
    </source>
</evidence>